<dbReference type="GO" id="GO:0008168">
    <property type="term" value="F:methyltransferase activity"/>
    <property type="evidence" value="ECO:0007669"/>
    <property type="project" value="UniProtKB-KW"/>
</dbReference>
<reference evidence="2 3" key="1">
    <citation type="submission" date="2016-03" db="EMBL/GenBank/DDBJ databases">
        <title>Draft Genome Sequence of the Strain BR 10245 (Bradyrhizobium sp.) isolated from nodules of Centrolobium paraense.</title>
        <authorList>
            <person name="Simoes-Araujo J.L.Sr."/>
            <person name="Barauna A.C."/>
            <person name="Silva K."/>
            <person name="Zilli J.E."/>
        </authorList>
    </citation>
    <scope>NUCLEOTIDE SEQUENCE [LARGE SCALE GENOMIC DNA]</scope>
    <source>
        <strain evidence="2 3">BR 10245</strain>
    </source>
</reference>
<dbReference type="InterPro" id="IPR011335">
    <property type="entry name" value="Restrct_endonuc-II-like"/>
</dbReference>
<evidence type="ECO:0000259" key="1">
    <source>
        <dbReference type="Pfam" id="PF04480"/>
    </source>
</evidence>
<keyword evidence="2" id="KW-0808">Transferase</keyword>
<dbReference type="PANTHER" id="PTHR38590:SF1">
    <property type="entry name" value="BLL0828 PROTEIN"/>
    <property type="match status" value="1"/>
</dbReference>
<sequence>MRSADESKTKRARNLRSELTNAEGTLWYRLRARRLNGYKFVRQEPIGPYTVDFVCRECRLIIEVDGGQHADSPQDAVRDKWLTDSNYRILRFWNNDVASNLAGVLETIVTALAEAPPHPDRI</sequence>
<dbReference type="CDD" id="cd01038">
    <property type="entry name" value="Endonuclease_DUF559"/>
    <property type="match status" value="1"/>
</dbReference>
<accession>A0A176Y9Q1</accession>
<dbReference type="GO" id="GO:0032259">
    <property type="term" value="P:methylation"/>
    <property type="evidence" value="ECO:0007669"/>
    <property type="project" value="UniProtKB-KW"/>
</dbReference>
<dbReference type="Gene3D" id="3.40.960.10">
    <property type="entry name" value="VSR Endonuclease"/>
    <property type="match status" value="1"/>
</dbReference>
<comment type="caution">
    <text evidence="2">The sequence shown here is derived from an EMBL/GenBank/DDBJ whole genome shotgun (WGS) entry which is preliminary data.</text>
</comment>
<name>A0A176Y9Q1_9BRAD</name>
<dbReference type="SUPFAM" id="SSF52980">
    <property type="entry name" value="Restriction endonuclease-like"/>
    <property type="match status" value="1"/>
</dbReference>
<evidence type="ECO:0000313" key="3">
    <source>
        <dbReference type="Proteomes" id="UP000076959"/>
    </source>
</evidence>
<protein>
    <submittedName>
        <fullName evidence="2">DNA methyltransferase</fullName>
    </submittedName>
</protein>
<dbReference type="STRING" id="1505087.AYJ54_29750"/>
<dbReference type="OrthoDB" id="9798754at2"/>
<proteinExistence type="predicted"/>
<dbReference type="AlphaFoldDB" id="A0A176Y9Q1"/>
<dbReference type="RefSeq" id="WP_063707712.1">
    <property type="nucleotide sequence ID" value="NZ_LUUB01000106.1"/>
</dbReference>
<dbReference type="InterPro" id="IPR047216">
    <property type="entry name" value="Endonuclease_DUF559_bact"/>
</dbReference>
<gene>
    <name evidence="2" type="ORF">AYJ54_29750</name>
</gene>
<organism evidence="2 3">
    <name type="scientific">Bradyrhizobium centrolobii</name>
    <dbReference type="NCBI Taxonomy" id="1505087"/>
    <lineage>
        <taxon>Bacteria</taxon>
        <taxon>Pseudomonadati</taxon>
        <taxon>Pseudomonadota</taxon>
        <taxon>Alphaproteobacteria</taxon>
        <taxon>Hyphomicrobiales</taxon>
        <taxon>Nitrobacteraceae</taxon>
        <taxon>Bradyrhizobium</taxon>
    </lineage>
</organism>
<dbReference type="InterPro" id="IPR007569">
    <property type="entry name" value="DUF559"/>
</dbReference>
<keyword evidence="3" id="KW-1185">Reference proteome</keyword>
<dbReference type="PANTHER" id="PTHR38590">
    <property type="entry name" value="BLL0828 PROTEIN"/>
    <property type="match status" value="1"/>
</dbReference>
<dbReference type="Pfam" id="PF04480">
    <property type="entry name" value="DUF559"/>
    <property type="match status" value="1"/>
</dbReference>
<evidence type="ECO:0000313" key="2">
    <source>
        <dbReference type="EMBL" id="OAF01262.1"/>
    </source>
</evidence>
<dbReference type="EMBL" id="LUUB01000106">
    <property type="protein sequence ID" value="OAF01262.1"/>
    <property type="molecule type" value="Genomic_DNA"/>
</dbReference>
<keyword evidence="2" id="KW-0489">Methyltransferase</keyword>
<dbReference type="Proteomes" id="UP000076959">
    <property type="component" value="Unassembled WGS sequence"/>
</dbReference>
<feature type="domain" description="DUF559" evidence="1">
    <location>
        <begin position="8"/>
        <end position="112"/>
    </location>
</feature>